<evidence type="ECO:0000256" key="11">
    <source>
        <dbReference type="SAM" id="Phobius"/>
    </source>
</evidence>
<dbReference type="InterPro" id="IPR000067">
    <property type="entry name" value="FlgMring_FliF"/>
</dbReference>
<evidence type="ECO:0000313" key="14">
    <source>
        <dbReference type="EMBL" id="PRR79429.1"/>
    </source>
</evidence>
<evidence type="ECO:0000256" key="1">
    <source>
        <dbReference type="ARBA" id="ARBA00004117"/>
    </source>
</evidence>
<dbReference type="EMBL" id="PVXO01000027">
    <property type="protein sequence ID" value="PRR79429.1"/>
    <property type="molecule type" value="Genomic_DNA"/>
</dbReference>
<feature type="domain" description="Flagellar M-ring C-terminal" evidence="13">
    <location>
        <begin position="253"/>
        <end position="398"/>
    </location>
</feature>
<dbReference type="Proteomes" id="UP000239706">
    <property type="component" value="Unassembled WGS sequence"/>
</dbReference>
<dbReference type="InterPro" id="IPR043427">
    <property type="entry name" value="YscJ/FliF"/>
</dbReference>
<keyword evidence="7 11" id="KW-0472">Membrane</keyword>
<dbReference type="GO" id="GO:0009431">
    <property type="term" value="C:bacterial-type flagellum basal body, MS ring"/>
    <property type="evidence" value="ECO:0007669"/>
    <property type="project" value="InterPro"/>
</dbReference>
<dbReference type="InterPro" id="IPR045851">
    <property type="entry name" value="AMP-bd_C_sf"/>
</dbReference>
<evidence type="ECO:0000256" key="2">
    <source>
        <dbReference type="ARBA" id="ARBA00004651"/>
    </source>
</evidence>
<dbReference type="PANTHER" id="PTHR30046">
    <property type="entry name" value="FLAGELLAR M-RING PROTEIN"/>
    <property type="match status" value="1"/>
</dbReference>
<dbReference type="GO" id="GO:0005886">
    <property type="term" value="C:plasma membrane"/>
    <property type="evidence" value="ECO:0007669"/>
    <property type="project" value="UniProtKB-SubCell"/>
</dbReference>
<evidence type="ECO:0000256" key="10">
    <source>
        <dbReference type="SAM" id="MobiDB-lite"/>
    </source>
</evidence>
<reference evidence="14 15" key="1">
    <citation type="submission" date="2018-03" db="EMBL/GenBank/DDBJ databases">
        <title>Genome sequence of Clostridium liquoris DSM 100320.</title>
        <authorList>
            <person name="Poehlein A."/>
            <person name="Daniel R."/>
        </authorList>
    </citation>
    <scope>NUCLEOTIDE SEQUENCE [LARGE SCALE GENOMIC DNA]</scope>
    <source>
        <strain evidence="14 15">DSM 100320</strain>
    </source>
</reference>
<feature type="transmembrane region" description="Helical" evidence="11">
    <location>
        <begin position="24"/>
        <end position="42"/>
    </location>
</feature>
<dbReference type="OrthoDB" id="9807026at2"/>
<evidence type="ECO:0000256" key="5">
    <source>
        <dbReference type="ARBA" id="ARBA00022692"/>
    </source>
</evidence>
<evidence type="ECO:0000256" key="9">
    <source>
        <dbReference type="PIRNR" id="PIRNR004862"/>
    </source>
</evidence>
<comment type="caution">
    <text evidence="14">The sequence shown here is derived from an EMBL/GenBank/DDBJ whole genome shotgun (WGS) entry which is preliminary data.</text>
</comment>
<dbReference type="PIRSF" id="PIRSF004862">
    <property type="entry name" value="FliF"/>
    <property type="match status" value="1"/>
</dbReference>
<feature type="transmembrane region" description="Helical" evidence="11">
    <location>
        <begin position="425"/>
        <end position="446"/>
    </location>
</feature>
<dbReference type="InterPro" id="IPR006182">
    <property type="entry name" value="FliF_N_dom"/>
</dbReference>
<keyword evidence="5 11" id="KW-0812">Transmembrane</keyword>
<keyword evidence="6 11" id="KW-1133">Transmembrane helix</keyword>
<dbReference type="GO" id="GO:0071973">
    <property type="term" value="P:bacterial-type flagellum-dependent cell motility"/>
    <property type="evidence" value="ECO:0007669"/>
    <property type="project" value="InterPro"/>
</dbReference>
<evidence type="ECO:0000256" key="6">
    <source>
        <dbReference type="ARBA" id="ARBA00022989"/>
    </source>
</evidence>
<dbReference type="NCBIfam" id="TIGR00206">
    <property type="entry name" value="fliF"/>
    <property type="match status" value="1"/>
</dbReference>
<evidence type="ECO:0000259" key="13">
    <source>
        <dbReference type="Pfam" id="PF08345"/>
    </source>
</evidence>
<keyword evidence="14" id="KW-0282">Flagellum</keyword>
<feature type="region of interest" description="Disordered" evidence="10">
    <location>
        <begin position="292"/>
        <end position="331"/>
    </location>
</feature>
<dbReference type="Gene3D" id="3.30.300.30">
    <property type="match status" value="1"/>
</dbReference>
<proteinExistence type="inferred from homology"/>
<comment type="similarity">
    <text evidence="3 9">Belongs to the FliF family.</text>
</comment>
<name>A0A2T0B6A9_9CLOT</name>
<dbReference type="PRINTS" id="PR01009">
    <property type="entry name" value="FLGMRINGFLIF"/>
</dbReference>
<evidence type="ECO:0000259" key="12">
    <source>
        <dbReference type="Pfam" id="PF01514"/>
    </source>
</evidence>
<keyword evidence="8 9" id="KW-0975">Bacterial flagellum</keyword>
<evidence type="ECO:0000256" key="8">
    <source>
        <dbReference type="ARBA" id="ARBA00023143"/>
    </source>
</evidence>
<sequence>MNKLSQWTKNFKERLNGWSKKKKIAYGAIIIGILAALIYLGISLNTTKYGVLFSSMDNNDMGAVYNKLKEKKVDCKVEGNSILVPEDQVDSLRVEVLSEVPITNGSQGFELLDKSKFGSTDAEMKINYQRALQGELERTIKSFPEVENARVHLVMPEDSVFVKDSTPATASVTLKLKPYKKLTEDQVKAMVALVSGSVRNLPKENVEINDTNGSLTKDLFNKDNLDMTGAAEKQQALKTEYEKNLENKALNMLEAVYGKDKVKVKVNADLNFDAVEKDSVTYDPKNTVVSEKNVKDTNKDAGNSASGSPVDDAMGNKIAKNPDGSVTTHEEATKNYEISKSQDKTIKAPGAVERLTVSVVLDGALDNATKASVNNTVASAVGYKQNRGDTISVEGIPFDTTAKDNINKDLEQMKNEEAAQKRKKLYTILGIVGGLAVAALAAYLIIRKRREDEEEEEEILPKNIDTVIDDNTPVEDQTKFKPIELDVENEKTHTEKEIKKYATEKPEQVAEVVKSWLAEDER</sequence>
<keyword evidence="14" id="KW-0969">Cilium</keyword>
<accession>A0A2T0B6A9</accession>
<dbReference type="Pfam" id="PF08345">
    <property type="entry name" value="YscJ_FliF_C"/>
    <property type="match status" value="1"/>
</dbReference>
<dbReference type="RefSeq" id="WP_106063055.1">
    <property type="nucleotide sequence ID" value="NZ_PVXO01000027.1"/>
</dbReference>
<dbReference type="GO" id="GO:0003774">
    <property type="term" value="F:cytoskeletal motor activity"/>
    <property type="evidence" value="ECO:0007669"/>
    <property type="project" value="InterPro"/>
</dbReference>
<dbReference type="InterPro" id="IPR013556">
    <property type="entry name" value="Flag_M-ring_C"/>
</dbReference>
<dbReference type="AlphaFoldDB" id="A0A2T0B6A9"/>
<keyword evidence="14" id="KW-0966">Cell projection</keyword>
<organism evidence="14 15">
    <name type="scientific">Clostridium liquoris</name>
    <dbReference type="NCBI Taxonomy" id="1289519"/>
    <lineage>
        <taxon>Bacteria</taxon>
        <taxon>Bacillati</taxon>
        <taxon>Bacillota</taxon>
        <taxon>Clostridia</taxon>
        <taxon>Eubacteriales</taxon>
        <taxon>Clostridiaceae</taxon>
        <taxon>Clostridium</taxon>
    </lineage>
</organism>
<comment type="subcellular location">
    <subcellularLocation>
        <location evidence="1 9">Bacterial flagellum basal body</location>
    </subcellularLocation>
    <subcellularLocation>
        <location evidence="2">Cell membrane</location>
        <topology evidence="2">Multi-pass membrane protein</topology>
    </subcellularLocation>
</comment>
<protein>
    <recommendedName>
        <fullName evidence="9">Flagellar M-ring protein</fullName>
    </recommendedName>
</protein>
<dbReference type="Pfam" id="PF01514">
    <property type="entry name" value="YscJ_FliF"/>
    <property type="match status" value="1"/>
</dbReference>
<dbReference type="PANTHER" id="PTHR30046:SF0">
    <property type="entry name" value="FLAGELLAR M-RING PROTEIN"/>
    <property type="match status" value="1"/>
</dbReference>
<keyword evidence="4" id="KW-1003">Cell membrane</keyword>
<gene>
    <name evidence="14" type="primary">fliF</name>
    <name evidence="14" type="ORF">CLLI_09090</name>
</gene>
<evidence type="ECO:0000256" key="3">
    <source>
        <dbReference type="ARBA" id="ARBA00007971"/>
    </source>
</evidence>
<keyword evidence="15" id="KW-1185">Reference proteome</keyword>
<evidence type="ECO:0000313" key="15">
    <source>
        <dbReference type="Proteomes" id="UP000239706"/>
    </source>
</evidence>
<feature type="domain" description="Flagellar M-ring N-terminal" evidence="12">
    <location>
        <begin position="45"/>
        <end position="216"/>
    </location>
</feature>
<evidence type="ECO:0000256" key="7">
    <source>
        <dbReference type="ARBA" id="ARBA00023136"/>
    </source>
</evidence>
<comment type="function">
    <text evidence="9">The M ring may be actively involved in energy transduction.</text>
</comment>
<evidence type="ECO:0000256" key="4">
    <source>
        <dbReference type="ARBA" id="ARBA00022475"/>
    </source>
</evidence>